<dbReference type="PROSITE" id="PS51257">
    <property type="entry name" value="PROKAR_LIPOPROTEIN"/>
    <property type="match status" value="1"/>
</dbReference>
<dbReference type="EMBL" id="VLNR01000072">
    <property type="protein sequence ID" value="TSE04790.1"/>
    <property type="molecule type" value="Genomic_DNA"/>
</dbReference>
<comment type="caution">
    <text evidence="4">The sequence shown here is derived from an EMBL/GenBank/DDBJ whole genome shotgun (WGS) entry which is preliminary data.</text>
</comment>
<evidence type="ECO:0000313" key="4">
    <source>
        <dbReference type="EMBL" id="TSE04790.1"/>
    </source>
</evidence>
<evidence type="ECO:0000256" key="2">
    <source>
        <dbReference type="SAM" id="SignalP"/>
    </source>
</evidence>
<feature type="domain" description="Secretion system C-terminal sorting" evidence="3">
    <location>
        <begin position="1060"/>
        <end position="1135"/>
    </location>
</feature>
<feature type="signal peptide" evidence="2">
    <location>
        <begin position="1"/>
        <end position="22"/>
    </location>
</feature>
<organism evidence="4 5">
    <name type="scientific">Aquimarina algiphila</name>
    <dbReference type="NCBI Taxonomy" id="2047982"/>
    <lineage>
        <taxon>Bacteria</taxon>
        <taxon>Pseudomonadati</taxon>
        <taxon>Bacteroidota</taxon>
        <taxon>Flavobacteriia</taxon>
        <taxon>Flavobacteriales</taxon>
        <taxon>Flavobacteriaceae</taxon>
        <taxon>Aquimarina</taxon>
    </lineage>
</organism>
<keyword evidence="5" id="KW-1185">Reference proteome</keyword>
<evidence type="ECO:0000313" key="5">
    <source>
        <dbReference type="Proteomes" id="UP000318833"/>
    </source>
</evidence>
<dbReference type="Pfam" id="PF18962">
    <property type="entry name" value="Por_Secre_tail"/>
    <property type="match status" value="1"/>
</dbReference>
<sequence>MKTNSKNLLTFLFLLFSCILFAQQTSIQITNYNYTADFDDGRCDDEIRMTAYFRGGGSERFIRYRNRPDGPRADRELIVNGDVTHIDVYIYGKDQVSGGIFGDFCAGGSFGGRARGTYRINLPNYPCNQGSFDERQSDSNVFNGSNEVRQRLRFNYEVTPLPRVQRTSPSDIVGYEDAFQVQGDGGFRNDAYNWQYSFLNGSTPLVWQEVPGASFDPLLNIRLEDIFDESVIGRDILFRIAACDYDGPEGYEVVSYRIRKSAPKIIDVSTTPVSCFDATDGEITITFDRPLIGGDLFGFSISDRSDPDGDVVANANNITTLDVGNTLTIRNLPPSNTDFLIEAIGTYDGEPYYTGEANHSAVFTIGRPAPVSFVEEPRDNAVNVYCFGGQDGTIEINAAGGDGNYEYLMRKENETWDENEWMPFSSGNTHTIRDLFPDTYYLKIRDGNECVAKEQTLVDGEIALGEEIIERVNITQPDAPLFITTEILNPPQAHGFEDGRILATITGGTLIDGDSYEFEWRDENDNIINTTSAIYNAGQGYLVTLHSVGGGQYTITARDANYSGATNKEGCTMVSESITLIQPLPIEISIEVFPISCNAANTYSDNIDTNFDGVADQFQDGVLVATVTGGVPFDIENPDYSVPVPANSNGDLVPYFYDWKIQQGDGSWIEIPINNNRIDFLDTATNYSLNVTDKNGIVLGSYIAIIEADGSRSYSLVQAEDVVEYLPQPEVLALDFTKTDVTCANGDDGALTVTVTGGVEPYTYEWSNGNTTMAISDLIAGTYLVFITDAKGCQIEGNVVVEQSNNIEIEPISVVSPTCFEGSDGQIGISVNGGVPPYTYLWNTSSVSSDIRGIPAGTYRVEITDASGCKAFYEETLINPDPIVVNIEEKRSLCGEQSLALDITIDDPEAIYSWTSTNGFASSESSVTLTETGTYVAMITTGQGCVGIGEVIVESFDRPIDSNFYITTQAYSNEDVILINVSNPIGEVVEWNIPEGVEVVSKSDEELIVRFEKEGAYDINLVSYQGDCYESFEKTILVQPAIEAPQLDNIPRNFIEEFILYPNPSKGIFKTKISLKEASNITLKIIDLVSGATINKREEKDSQELLLEYSLSISSGVYLMLLETPNGSETRKLIVE</sequence>
<reference evidence="4 5" key="1">
    <citation type="submission" date="2019-07" db="EMBL/GenBank/DDBJ databases">
        <title>The draft genome sequence of Aquimarina algiphila M91.</title>
        <authorList>
            <person name="Meng X."/>
        </authorList>
    </citation>
    <scope>NUCLEOTIDE SEQUENCE [LARGE SCALE GENOMIC DNA]</scope>
    <source>
        <strain evidence="4 5">M91</strain>
    </source>
</reference>
<dbReference type="RefSeq" id="WP_143918365.1">
    <property type="nucleotide sequence ID" value="NZ_CANMIK010000074.1"/>
</dbReference>
<dbReference type="OrthoDB" id="7794186at2"/>
<evidence type="ECO:0000259" key="3">
    <source>
        <dbReference type="Pfam" id="PF18962"/>
    </source>
</evidence>
<dbReference type="AlphaFoldDB" id="A0A554VD88"/>
<dbReference type="Gene3D" id="2.60.40.740">
    <property type="match status" value="2"/>
</dbReference>
<dbReference type="Proteomes" id="UP000318833">
    <property type="component" value="Unassembled WGS sequence"/>
</dbReference>
<feature type="chain" id="PRO_5022038905" evidence="2">
    <location>
        <begin position="23"/>
        <end position="1136"/>
    </location>
</feature>
<proteinExistence type="predicted"/>
<protein>
    <submittedName>
        <fullName evidence="4">T9SS type A sorting domain-containing protein</fullName>
    </submittedName>
</protein>
<accession>A0A554VD88</accession>
<name>A0A554VD88_9FLAO</name>
<gene>
    <name evidence="4" type="ORF">FOF46_25130</name>
</gene>
<dbReference type="InterPro" id="IPR026444">
    <property type="entry name" value="Secre_tail"/>
</dbReference>
<dbReference type="Pfam" id="PF13573">
    <property type="entry name" value="SprB"/>
    <property type="match status" value="4"/>
</dbReference>
<dbReference type="NCBIfam" id="TIGR04183">
    <property type="entry name" value="Por_Secre_tail"/>
    <property type="match status" value="1"/>
</dbReference>
<evidence type="ECO:0000256" key="1">
    <source>
        <dbReference type="ARBA" id="ARBA00022729"/>
    </source>
</evidence>
<keyword evidence="1 2" id="KW-0732">Signal</keyword>
<dbReference type="InterPro" id="IPR025667">
    <property type="entry name" value="SprB_repeat"/>
</dbReference>